<dbReference type="GeneID" id="94834419"/>
<dbReference type="InterPro" id="IPR048574">
    <property type="entry name" value="RUBY_RBDX"/>
</dbReference>
<dbReference type="AlphaFoldDB" id="A0A1J4KS51"/>
<accession>A0A1J4KS51</accession>
<reference evidence="8" key="1">
    <citation type="submission" date="2016-10" db="EMBL/GenBank/DDBJ databases">
        <authorList>
            <person name="Benchimol M."/>
            <person name="Almeida L.G."/>
            <person name="Vasconcelos A.T."/>
            <person name="Perreira-Neves A."/>
            <person name="Rosa I.A."/>
            <person name="Tasca T."/>
            <person name="Bogo M.R."/>
            <person name="de Souza W."/>
        </authorList>
    </citation>
    <scope>NUCLEOTIDE SEQUENCE [LARGE SCALE GENOMIC DNA]</scope>
    <source>
        <strain evidence="8">K</strain>
    </source>
</reference>
<proteinExistence type="predicted"/>
<dbReference type="CDD" id="cd00729">
    <property type="entry name" value="rubredoxin_SM"/>
    <property type="match status" value="1"/>
</dbReference>
<dbReference type="NCBIfam" id="NF045767">
    <property type="entry name" value="RuberyRbr"/>
    <property type="match status" value="1"/>
</dbReference>
<gene>
    <name evidence="8" type="ORF">TRFO_17655</name>
</gene>
<dbReference type="OrthoDB" id="10257359at2759"/>
<dbReference type="GO" id="GO:0005506">
    <property type="term" value="F:iron ion binding"/>
    <property type="evidence" value="ECO:0007669"/>
    <property type="project" value="InterPro"/>
</dbReference>
<dbReference type="PANTHER" id="PTHR43865:SF1">
    <property type="entry name" value="RUBRERYTHRIN-RELATED"/>
    <property type="match status" value="1"/>
</dbReference>
<keyword evidence="9" id="KW-1185">Reference proteome</keyword>
<organism evidence="8 9">
    <name type="scientific">Tritrichomonas foetus</name>
    <dbReference type="NCBI Taxonomy" id="1144522"/>
    <lineage>
        <taxon>Eukaryota</taxon>
        <taxon>Metamonada</taxon>
        <taxon>Parabasalia</taxon>
        <taxon>Tritrichomonadida</taxon>
        <taxon>Tritrichomonadidae</taxon>
        <taxon>Tritrichomonas</taxon>
    </lineage>
</organism>
<evidence type="ECO:0000259" key="7">
    <source>
        <dbReference type="PROSITE" id="PS50905"/>
    </source>
</evidence>
<dbReference type="InterPro" id="IPR003251">
    <property type="entry name" value="Rr_diiron-bd_dom"/>
</dbReference>
<name>A0A1J4KS51_9EUKA</name>
<dbReference type="VEuPathDB" id="TrichDB:TRFO_17655"/>
<dbReference type="GO" id="GO:0016491">
    <property type="term" value="F:oxidoreductase activity"/>
    <property type="evidence" value="ECO:0007669"/>
    <property type="project" value="InterPro"/>
</dbReference>
<comment type="cofactor">
    <cofactor evidence="1">
        <name>Fe(3+)</name>
        <dbReference type="ChEBI" id="CHEBI:29034"/>
    </cofactor>
</comment>
<evidence type="ECO:0000256" key="4">
    <source>
        <dbReference type="ARBA" id="ARBA00022982"/>
    </source>
</evidence>
<dbReference type="EMBL" id="MLAK01000562">
    <property type="protein sequence ID" value="OHT12494.1"/>
    <property type="molecule type" value="Genomic_DNA"/>
</dbReference>
<dbReference type="RefSeq" id="XP_068365630.1">
    <property type="nucleotide sequence ID" value="XM_068499715.1"/>
</dbReference>
<dbReference type="Pfam" id="PF02915">
    <property type="entry name" value="Rubrerythrin"/>
    <property type="match status" value="1"/>
</dbReference>
<evidence type="ECO:0000256" key="2">
    <source>
        <dbReference type="ARBA" id="ARBA00022448"/>
    </source>
</evidence>
<dbReference type="InterPro" id="IPR012347">
    <property type="entry name" value="Ferritin-like"/>
</dbReference>
<dbReference type="InterPro" id="IPR024934">
    <property type="entry name" value="Rubredoxin-like_dom"/>
</dbReference>
<keyword evidence="4" id="KW-0249">Electron transport</keyword>
<dbReference type="PANTHER" id="PTHR43865">
    <property type="entry name" value="RUBRERYTHRIN-RELATED"/>
    <property type="match status" value="1"/>
</dbReference>
<evidence type="ECO:0000256" key="1">
    <source>
        <dbReference type="ARBA" id="ARBA00001965"/>
    </source>
</evidence>
<dbReference type="SUPFAM" id="SSF57802">
    <property type="entry name" value="Rubredoxin-like"/>
    <property type="match status" value="1"/>
</dbReference>
<keyword evidence="5" id="KW-0408">Iron</keyword>
<sequence length="194" mass="21900">MSKKLAGTKTEANLAAAFAGESMARNRYTFFSSKAKKQGYEQISEIFFESAENEREHAKRFLKLLEGNGCKIAIKLEIPNYTIGTTLDNLKFAAAGEHDETAVCYPEMAKTAEEEGFPEIAKTFRLVAEVEEAHEARYRLLAKQLEEGVLFKRTKETTWKCRNCGYIFKGLEPPAECPLCGHPQGFFQIKEVLE</sequence>
<dbReference type="Gene3D" id="2.20.28.10">
    <property type="match status" value="1"/>
</dbReference>
<feature type="domain" description="Rubredoxin-like" evidence="6">
    <location>
        <begin position="156"/>
        <end position="190"/>
    </location>
</feature>
<evidence type="ECO:0000256" key="3">
    <source>
        <dbReference type="ARBA" id="ARBA00022723"/>
    </source>
</evidence>
<dbReference type="Gene3D" id="1.20.1260.10">
    <property type="match status" value="1"/>
</dbReference>
<evidence type="ECO:0000313" key="9">
    <source>
        <dbReference type="Proteomes" id="UP000179807"/>
    </source>
</evidence>
<dbReference type="CDD" id="cd01041">
    <property type="entry name" value="Rubrerythrin"/>
    <property type="match status" value="1"/>
</dbReference>
<dbReference type="PROSITE" id="PS50903">
    <property type="entry name" value="RUBREDOXIN_LIKE"/>
    <property type="match status" value="1"/>
</dbReference>
<dbReference type="InterPro" id="IPR052364">
    <property type="entry name" value="Rubrerythrin"/>
</dbReference>
<dbReference type="SUPFAM" id="SSF47240">
    <property type="entry name" value="Ferritin-like"/>
    <property type="match status" value="1"/>
</dbReference>
<evidence type="ECO:0000313" key="8">
    <source>
        <dbReference type="EMBL" id="OHT12494.1"/>
    </source>
</evidence>
<dbReference type="InterPro" id="IPR009040">
    <property type="entry name" value="Ferritin-like_diiron"/>
</dbReference>
<evidence type="ECO:0000259" key="6">
    <source>
        <dbReference type="PROSITE" id="PS50903"/>
    </source>
</evidence>
<dbReference type="InterPro" id="IPR009078">
    <property type="entry name" value="Ferritin-like_SF"/>
</dbReference>
<feature type="domain" description="Ferritin-like diiron" evidence="7">
    <location>
        <begin position="4"/>
        <end position="149"/>
    </location>
</feature>
<protein>
    <submittedName>
        <fullName evidence="8">Rubrerythrin</fullName>
    </submittedName>
</protein>
<evidence type="ECO:0000256" key="5">
    <source>
        <dbReference type="ARBA" id="ARBA00023004"/>
    </source>
</evidence>
<dbReference type="Pfam" id="PF21349">
    <property type="entry name" value="RUBY_RBDX"/>
    <property type="match status" value="1"/>
</dbReference>
<keyword evidence="3" id="KW-0479">Metal-binding</keyword>
<dbReference type="Proteomes" id="UP000179807">
    <property type="component" value="Unassembled WGS sequence"/>
</dbReference>
<dbReference type="PROSITE" id="PS50905">
    <property type="entry name" value="FERRITIN_LIKE"/>
    <property type="match status" value="1"/>
</dbReference>
<comment type="caution">
    <text evidence="8">The sequence shown here is derived from an EMBL/GenBank/DDBJ whole genome shotgun (WGS) entry which is preliminary data.</text>
</comment>
<keyword evidence="2" id="KW-0813">Transport</keyword>